<accession>A0A420H0W9</accession>
<dbReference type="PANTHER" id="PTHR35936">
    <property type="entry name" value="MEMBRANE-BOUND LYTIC MUREIN TRANSGLYCOSYLASE F"/>
    <property type="match status" value="1"/>
</dbReference>
<dbReference type="Gene3D" id="3.40.190.10">
    <property type="entry name" value="Periplasmic binding protein-like II"/>
    <property type="match status" value="2"/>
</dbReference>
<dbReference type="PANTHER" id="PTHR35936:SF17">
    <property type="entry name" value="ARGININE-BINDING EXTRACELLULAR PROTEIN ARTP"/>
    <property type="match status" value="1"/>
</dbReference>
<gene>
    <name evidence="4" type="ORF">BCY88_02665</name>
</gene>
<sequence>MGDAPVQLVIFNLRIAREDCRMKFFKKFAAPALALALSALVALPAYAETGLTRLLPQSVRDAGVLRVVAAESGPPMLFLGKDVRTIEGMEADLTRAVVEALGVKLEYTMGTFDSLIPSITAGRADLAVGSIGDLKSRQPQVDFVDYVKAGVGMATLKGNANGITNLASLCGKRVAVVRGTFQEKELNAQQVKCQTAGKPLEVQTFADPNGAVLALRSDRADVWSGDSAAVGYDVSQAPSTLQLAGEMHPIALLGYAVSKQNIQLRDAIKAGLEAVQKSGKYKEILDKWGQGATMVDKFTINDAWL</sequence>
<proteinExistence type="predicted"/>
<dbReference type="SUPFAM" id="SSF53850">
    <property type="entry name" value="Periplasmic binding protein-like II"/>
    <property type="match status" value="1"/>
</dbReference>
<dbReference type="AlphaFoldDB" id="A0A420H0W9"/>
<feature type="domain" description="Solute-binding protein family 3/N-terminal" evidence="3">
    <location>
        <begin position="64"/>
        <end position="292"/>
    </location>
</feature>
<name>A0A420H0W9_9BURK</name>
<keyword evidence="1 2" id="KW-0732">Signal</keyword>
<feature type="chain" id="PRO_5019365424" description="Solute-binding protein family 3/N-terminal domain-containing protein" evidence="2">
    <location>
        <begin position="48"/>
        <end position="305"/>
    </location>
</feature>
<dbReference type="EMBL" id="MCAS01000001">
    <property type="protein sequence ID" value="RKF51068.1"/>
    <property type="molecule type" value="Genomic_DNA"/>
</dbReference>
<evidence type="ECO:0000256" key="1">
    <source>
        <dbReference type="ARBA" id="ARBA00022729"/>
    </source>
</evidence>
<evidence type="ECO:0000256" key="2">
    <source>
        <dbReference type="SAM" id="SignalP"/>
    </source>
</evidence>
<dbReference type="SMART" id="SM00062">
    <property type="entry name" value="PBPb"/>
    <property type="match status" value="1"/>
</dbReference>
<dbReference type="OrthoDB" id="8611212at2"/>
<dbReference type="Pfam" id="PF00497">
    <property type="entry name" value="SBP_bac_3"/>
    <property type="match status" value="1"/>
</dbReference>
<evidence type="ECO:0000313" key="5">
    <source>
        <dbReference type="Proteomes" id="UP000283709"/>
    </source>
</evidence>
<comment type="caution">
    <text evidence="4">The sequence shown here is derived from an EMBL/GenBank/DDBJ whole genome shotgun (WGS) entry which is preliminary data.</text>
</comment>
<evidence type="ECO:0000313" key="4">
    <source>
        <dbReference type="EMBL" id="RKF51068.1"/>
    </source>
</evidence>
<dbReference type="Proteomes" id="UP000283709">
    <property type="component" value="Unassembled WGS sequence"/>
</dbReference>
<organism evidence="4 5">
    <name type="scientific">Paraburkholderia fungorum</name>
    <dbReference type="NCBI Taxonomy" id="134537"/>
    <lineage>
        <taxon>Bacteria</taxon>
        <taxon>Pseudomonadati</taxon>
        <taxon>Pseudomonadota</taxon>
        <taxon>Betaproteobacteria</taxon>
        <taxon>Burkholderiales</taxon>
        <taxon>Burkholderiaceae</taxon>
        <taxon>Paraburkholderia</taxon>
    </lineage>
</organism>
<dbReference type="InterPro" id="IPR001638">
    <property type="entry name" value="Solute-binding_3/MltF_N"/>
</dbReference>
<reference evidence="4 5" key="1">
    <citation type="submission" date="2016-07" db="EMBL/GenBank/DDBJ databases">
        <title>Genome analysis of Burkholderia fungorum ES3-20.</title>
        <authorList>
            <person name="Xu D."/>
            <person name="Yao R."/>
            <person name="Zheng S."/>
        </authorList>
    </citation>
    <scope>NUCLEOTIDE SEQUENCE [LARGE SCALE GENOMIC DNA]</scope>
    <source>
        <strain evidence="4 5">ES3-20</strain>
    </source>
</reference>
<dbReference type="CDD" id="cd01004">
    <property type="entry name" value="PBP2_MidA_like"/>
    <property type="match status" value="1"/>
</dbReference>
<feature type="signal peptide" evidence="2">
    <location>
        <begin position="1"/>
        <end position="47"/>
    </location>
</feature>
<evidence type="ECO:0000259" key="3">
    <source>
        <dbReference type="SMART" id="SM00062"/>
    </source>
</evidence>
<protein>
    <recommendedName>
        <fullName evidence="3">Solute-binding protein family 3/N-terminal domain-containing protein</fullName>
    </recommendedName>
</protein>